<feature type="domain" description="NET" evidence="7">
    <location>
        <begin position="296"/>
        <end position="377"/>
    </location>
</feature>
<feature type="compositionally biased region" description="Basic and acidic residues" evidence="5">
    <location>
        <begin position="611"/>
        <end position="623"/>
    </location>
</feature>
<protein>
    <submittedName>
        <fullName evidence="8">Bromodomain-containing factor 1</fullName>
    </submittedName>
</protein>
<feature type="compositionally biased region" description="Polar residues" evidence="5">
    <location>
        <begin position="372"/>
        <end position="383"/>
    </location>
</feature>
<feature type="region of interest" description="Disordered" evidence="5">
    <location>
        <begin position="45"/>
        <end position="109"/>
    </location>
</feature>
<evidence type="ECO:0000256" key="4">
    <source>
        <dbReference type="PROSITE-ProRule" id="PRU00035"/>
    </source>
</evidence>
<feature type="compositionally biased region" description="Gly residues" evidence="5">
    <location>
        <begin position="463"/>
        <end position="479"/>
    </location>
</feature>
<dbReference type="InterPro" id="IPR036427">
    <property type="entry name" value="Bromodomain-like_sf"/>
</dbReference>
<evidence type="ECO:0000259" key="6">
    <source>
        <dbReference type="PROSITE" id="PS50014"/>
    </source>
</evidence>
<feature type="compositionally biased region" description="Basic and acidic residues" evidence="5">
    <location>
        <begin position="530"/>
        <end position="547"/>
    </location>
</feature>
<evidence type="ECO:0000256" key="5">
    <source>
        <dbReference type="SAM" id="MobiDB-lite"/>
    </source>
</evidence>
<dbReference type="EMBL" id="GBEZ01008751">
    <property type="protein sequence ID" value="JAC76807.1"/>
    <property type="molecule type" value="Transcribed_RNA"/>
</dbReference>
<dbReference type="Gene3D" id="1.20.920.10">
    <property type="entry name" value="Bromodomain-like"/>
    <property type="match status" value="1"/>
</dbReference>
<feature type="domain" description="Bromo" evidence="6">
    <location>
        <begin position="142"/>
        <end position="221"/>
    </location>
</feature>
<keyword evidence="1" id="KW-0805">Transcription regulation</keyword>
<evidence type="ECO:0000256" key="3">
    <source>
        <dbReference type="ARBA" id="ARBA00023163"/>
    </source>
</evidence>
<feature type="compositionally biased region" description="Basic and acidic residues" evidence="5">
    <location>
        <begin position="561"/>
        <end position="588"/>
    </location>
</feature>
<evidence type="ECO:0000313" key="8">
    <source>
        <dbReference type="EMBL" id="JAC76807.1"/>
    </source>
</evidence>
<evidence type="ECO:0000256" key="2">
    <source>
        <dbReference type="ARBA" id="ARBA00023117"/>
    </source>
</evidence>
<feature type="region of interest" description="Disordered" evidence="5">
    <location>
        <begin position="372"/>
        <end position="633"/>
    </location>
</feature>
<dbReference type="InterPro" id="IPR038336">
    <property type="entry name" value="NET_sf"/>
</dbReference>
<dbReference type="SUPFAM" id="SSF47370">
    <property type="entry name" value="Bromodomain"/>
    <property type="match status" value="1"/>
</dbReference>
<dbReference type="Gene3D" id="1.20.1270.220">
    <property type="match status" value="1"/>
</dbReference>
<feature type="compositionally biased region" description="Basic and acidic residues" evidence="5">
    <location>
        <begin position="59"/>
        <end position="77"/>
    </location>
</feature>
<name>A0A061RVA5_9CHLO</name>
<feature type="compositionally biased region" description="Low complexity" evidence="5">
    <location>
        <begin position="429"/>
        <end position="447"/>
    </location>
</feature>
<dbReference type="PANTHER" id="PTHR45926">
    <property type="entry name" value="OSJNBA0053K19.4 PROTEIN"/>
    <property type="match status" value="1"/>
</dbReference>
<gene>
    <name evidence="8" type="primary">BDF1</name>
    <name evidence="8" type="ORF">TSPGSL018_19213</name>
</gene>
<proteinExistence type="predicted"/>
<dbReference type="PRINTS" id="PR00503">
    <property type="entry name" value="BROMODOMAIN"/>
</dbReference>
<dbReference type="PROSITE" id="PS50014">
    <property type="entry name" value="BROMODOMAIN_2"/>
    <property type="match status" value="1"/>
</dbReference>
<dbReference type="PROSITE" id="PS51525">
    <property type="entry name" value="NET"/>
    <property type="match status" value="1"/>
</dbReference>
<dbReference type="InterPro" id="IPR027353">
    <property type="entry name" value="NET_dom"/>
</dbReference>
<dbReference type="SMART" id="SM00297">
    <property type="entry name" value="BROMO"/>
    <property type="match status" value="1"/>
</dbReference>
<evidence type="ECO:0000256" key="1">
    <source>
        <dbReference type="ARBA" id="ARBA00023015"/>
    </source>
</evidence>
<keyword evidence="3" id="KW-0804">Transcription</keyword>
<sequence length="692" mass="75675">MEEGKRCKQDRSSRRRALEEELAKILAQKAAVEERVAQLRKRAQAAAVDKEAQPSQVEVAREANSSKHKQFPKEKSLHQLSNGGLASGSKRPFPEQAQQPPRLLPGSVHEEYNSKKQEIETGRQRRMHNIWNHCVSILRSLKKMSGSHPFLKPVDPVALNIPDYFDIIKKPMDLGTIEKKLAHNPSKNQYREYDDPLQFRDDVRLVFNNCRTYNQPQHEVTKLGEKLSEAFEKKWATSNVEGLIAQDKAFRTREDLTLAELEASLSGNQSTDCAQKLRKISEELKAELSGKAAVSTGVENGASGKMTFEQKRLLSIALGSLPGDKLYRVLEIVSESNGISPEDEEEVELDIDSLDDRTLRKLQDYVNSVASAQMGGQRTTSKSAAAVQSKDTAPASHHEHQTTGGKAPAAAHPQEEHRVAPSADGKGSDSGYSSSSSDDSSSSSGSDSKGEEQRGSTLNGEGAATGGAGFDKGGRGGDMGMEASALVSATRPSAPPQRSIVKTHASSKKGVNLQNAGAWESLTQGEQGDNEERADGLQGQEVDKSIGADDPLWTQFTAREQQLRKREEDRRHDEKQIEAERQRRERAQWEQAWGAEGPSGHRHKSGAAEPDPQRLREEERAKELAQLTSMGKGAADISVAAEEDDMMKAGADNGGGGLALLGLSMKYQDDDDLGDDDYDSSSQDDMEDGEVN</sequence>
<dbReference type="Pfam" id="PF17035">
    <property type="entry name" value="BET"/>
    <property type="match status" value="1"/>
</dbReference>
<feature type="region of interest" description="Disordered" evidence="5">
    <location>
        <begin position="667"/>
        <end position="692"/>
    </location>
</feature>
<feature type="compositionally biased region" description="Acidic residues" evidence="5">
    <location>
        <begin position="669"/>
        <end position="692"/>
    </location>
</feature>
<dbReference type="AlphaFoldDB" id="A0A061RVA5"/>
<keyword evidence="2 4" id="KW-0103">Bromodomain</keyword>
<evidence type="ECO:0000259" key="7">
    <source>
        <dbReference type="PROSITE" id="PS51525"/>
    </source>
</evidence>
<dbReference type="InterPro" id="IPR001487">
    <property type="entry name" value="Bromodomain"/>
</dbReference>
<reference evidence="8" key="1">
    <citation type="submission" date="2014-05" db="EMBL/GenBank/DDBJ databases">
        <title>The transcriptome of the halophilic microalga Tetraselmis sp. GSL018 isolated from the Great Salt Lake, Utah.</title>
        <authorList>
            <person name="Jinkerson R.E."/>
            <person name="D'Adamo S."/>
            <person name="Posewitz M.C."/>
        </authorList>
    </citation>
    <scope>NUCLEOTIDE SEQUENCE</scope>
    <source>
        <strain evidence="8">GSL018</strain>
    </source>
</reference>
<organism evidence="8">
    <name type="scientific">Tetraselmis sp. GSL018</name>
    <dbReference type="NCBI Taxonomy" id="582737"/>
    <lineage>
        <taxon>Eukaryota</taxon>
        <taxon>Viridiplantae</taxon>
        <taxon>Chlorophyta</taxon>
        <taxon>core chlorophytes</taxon>
        <taxon>Chlorodendrophyceae</taxon>
        <taxon>Chlorodendrales</taxon>
        <taxon>Chlorodendraceae</taxon>
        <taxon>Tetraselmis</taxon>
    </lineage>
</organism>
<dbReference type="Pfam" id="PF00439">
    <property type="entry name" value="Bromodomain"/>
    <property type="match status" value="1"/>
</dbReference>
<accession>A0A061RVA5</accession>